<proteinExistence type="inferred from homology"/>
<evidence type="ECO:0000313" key="8">
    <source>
        <dbReference type="EnsemblMetazoa" id="CJA00801.1"/>
    </source>
</evidence>
<comment type="similarity">
    <text evidence="2">Belongs to the bZIP family.</text>
</comment>
<evidence type="ECO:0000256" key="3">
    <source>
        <dbReference type="ARBA" id="ARBA00023015"/>
    </source>
</evidence>
<dbReference type="EnsemblMetazoa" id="CJA00801.1">
    <property type="protein sequence ID" value="CJA00801.1"/>
    <property type="gene ID" value="WBGene00120005"/>
</dbReference>
<dbReference type="AlphaFoldDB" id="A0A8R1HJ78"/>
<sequence>MLSSVETQTTAIARRGLGLETLSGDARPKQRRSGLYKRILIVERIEGNETNVVPLKRKLSDASSVASKRPRAAPVSLVNLSDEEIAERKKQQNRAAALRYRQKLRESRVSSNSAKQTLTQRNAYLRDEAERLTSECEVLRRLIFDKLGKNAPVF</sequence>
<dbReference type="GO" id="GO:0000977">
    <property type="term" value="F:RNA polymerase II transcription regulatory region sequence-specific DNA binding"/>
    <property type="evidence" value="ECO:0007669"/>
    <property type="project" value="TreeGrafter"/>
</dbReference>
<keyword evidence="5" id="KW-0804">Transcription</keyword>
<evidence type="ECO:0000256" key="2">
    <source>
        <dbReference type="ARBA" id="ARBA00007163"/>
    </source>
</evidence>
<evidence type="ECO:0008006" key="10">
    <source>
        <dbReference type="Google" id="ProtNLM"/>
    </source>
</evidence>
<evidence type="ECO:0000256" key="4">
    <source>
        <dbReference type="ARBA" id="ARBA00023125"/>
    </source>
</evidence>
<comment type="subcellular location">
    <subcellularLocation>
        <location evidence="1">Nucleus</location>
    </subcellularLocation>
</comment>
<feature type="coiled-coil region" evidence="7">
    <location>
        <begin position="115"/>
        <end position="142"/>
    </location>
</feature>
<dbReference type="PANTHER" id="PTHR13044">
    <property type="entry name" value="ACTIVATING TRANSCRIPTION FACTOR ATF 4/5"/>
    <property type="match status" value="1"/>
</dbReference>
<name>A0A8R1HJ78_CAEJA</name>
<dbReference type="Gene3D" id="1.20.5.170">
    <property type="match status" value="1"/>
</dbReference>
<dbReference type="GO" id="GO:0001228">
    <property type="term" value="F:DNA-binding transcription activator activity, RNA polymerase II-specific"/>
    <property type="evidence" value="ECO:0007669"/>
    <property type="project" value="TreeGrafter"/>
</dbReference>
<evidence type="ECO:0000256" key="7">
    <source>
        <dbReference type="SAM" id="Coils"/>
    </source>
</evidence>
<evidence type="ECO:0000256" key="6">
    <source>
        <dbReference type="ARBA" id="ARBA00023242"/>
    </source>
</evidence>
<protein>
    <recommendedName>
        <fullName evidence="10">BZIP domain-containing protein</fullName>
    </recommendedName>
</protein>
<reference evidence="9" key="1">
    <citation type="submission" date="2010-08" db="EMBL/GenBank/DDBJ databases">
        <authorList>
            <consortium name="Caenorhabditis japonica Sequencing Consortium"/>
            <person name="Wilson R.K."/>
        </authorList>
    </citation>
    <scope>NUCLEOTIDE SEQUENCE [LARGE SCALE GENOMIC DNA]</scope>
    <source>
        <strain evidence="9">DF5081</strain>
    </source>
</reference>
<dbReference type="InterPro" id="IPR046347">
    <property type="entry name" value="bZIP_sf"/>
</dbReference>
<keyword evidence="9" id="KW-1185">Reference proteome</keyword>
<keyword evidence="4" id="KW-0238">DNA-binding</keyword>
<keyword evidence="3" id="KW-0805">Transcription regulation</keyword>
<accession>A0A8R1HJ78</accession>
<dbReference type="SUPFAM" id="SSF57959">
    <property type="entry name" value="Leucine zipper domain"/>
    <property type="match status" value="1"/>
</dbReference>
<dbReference type="PANTHER" id="PTHR13044:SF42">
    <property type="entry name" value="BZIP DOMAIN-CONTAINING PROTEIN"/>
    <property type="match status" value="1"/>
</dbReference>
<keyword evidence="6" id="KW-0539">Nucleus</keyword>
<keyword evidence="7" id="KW-0175">Coiled coil</keyword>
<dbReference type="CDD" id="cd14692">
    <property type="entry name" value="bZIP_ATF4"/>
    <property type="match status" value="1"/>
</dbReference>
<dbReference type="GO" id="GO:0005634">
    <property type="term" value="C:nucleus"/>
    <property type="evidence" value="ECO:0007669"/>
    <property type="project" value="UniProtKB-SubCell"/>
</dbReference>
<evidence type="ECO:0000256" key="1">
    <source>
        <dbReference type="ARBA" id="ARBA00004123"/>
    </source>
</evidence>
<evidence type="ECO:0000256" key="5">
    <source>
        <dbReference type="ARBA" id="ARBA00023163"/>
    </source>
</evidence>
<reference evidence="8" key="2">
    <citation type="submission" date="2022-06" db="UniProtKB">
        <authorList>
            <consortium name="EnsemblMetazoa"/>
        </authorList>
    </citation>
    <scope>IDENTIFICATION</scope>
    <source>
        <strain evidence="8">DF5081</strain>
    </source>
</reference>
<evidence type="ECO:0000313" key="9">
    <source>
        <dbReference type="Proteomes" id="UP000005237"/>
    </source>
</evidence>
<organism evidence="8 9">
    <name type="scientific">Caenorhabditis japonica</name>
    <dbReference type="NCBI Taxonomy" id="281687"/>
    <lineage>
        <taxon>Eukaryota</taxon>
        <taxon>Metazoa</taxon>
        <taxon>Ecdysozoa</taxon>
        <taxon>Nematoda</taxon>
        <taxon>Chromadorea</taxon>
        <taxon>Rhabditida</taxon>
        <taxon>Rhabditina</taxon>
        <taxon>Rhabditomorpha</taxon>
        <taxon>Rhabditoidea</taxon>
        <taxon>Rhabditidae</taxon>
        <taxon>Peloderinae</taxon>
        <taxon>Caenorhabditis</taxon>
    </lineage>
</organism>
<dbReference type="Proteomes" id="UP000005237">
    <property type="component" value="Unassembled WGS sequence"/>
</dbReference>